<keyword evidence="8" id="KW-0539">Nucleus</keyword>
<name>A0AAD9KSD7_RIDPI</name>
<dbReference type="InterPro" id="IPR036345">
    <property type="entry name" value="ExoRNase_PH_dom2_sf"/>
</dbReference>
<dbReference type="AlphaFoldDB" id="A0AAD9KSD7"/>
<dbReference type="PANTHER" id="PTHR11953">
    <property type="entry name" value="EXOSOME COMPLEX COMPONENT"/>
    <property type="match status" value="1"/>
</dbReference>
<evidence type="ECO:0000256" key="1">
    <source>
        <dbReference type="ARBA" id="ARBA00004496"/>
    </source>
</evidence>
<evidence type="ECO:0000313" key="17">
    <source>
        <dbReference type="Proteomes" id="UP001209878"/>
    </source>
</evidence>
<evidence type="ECO:0000256" key="11">
    <source>
        <dbReference type="ARBA" id="ARBA00067159"/>
    </source>
</evidence>
<dbReference type="InterPro" id="IPR001247">
    <property type="entry name" value="ExoRNase_PH_dom1"/>
</dbReference>
<evidence type="ECO:0000256" key="9">
    <source>
        <dbReference type="ARBA" id="ARBA00058393"/>
    </source>
</evidence>
<reference evidence="16" key="1">
    <citation type="journal article" date="2023" name="Mol. Biol. Evol.">
        <title>Third-Generation Sequencing Reveals the Adaptive Role of the Epigenome in Three Deep-Sea Polychaetes.</title>
        <authorList>
            <person name="Perez M."/>
            <person name="Aroh O."/>
            <person name="Sun Y."/>
            <person name="Lan Y."/>
            <person name="Juniper S.K."/>
            <person name="Young C.R."/>
            <person name="Angers B."/>
            <person name="Qian P.Y."/>
        </authorList>
    </citation>
    <scope>NUCLEOTIDE SEQUENCE</scope>
    <source>
        <strain evidence="16">R07B-5</strain>
    </source>
</reference>
<evidence type="ECO:0000259" key="15">
    <source>
        <dbReference type="Pfam" id="PF01138"/>
    </source>
</evidence>
<proteinExistence type="inferred from homology"/>
<feature type="compositionally biased region" description="Gly residues" evidence="14">
    <location>
        <begin position="323"/>
        <end position="332"/>
    </location>
</feature>
<comment type="similarity">
    <text evidence="3">Belongs to the RNase PH family.</text>
</comment>
<comment type="subunit">
    <text evidence="10">Component of the RNA exosome complex.</text>
</comment>
<organism evidence="16 17">
    <name type="scientific">Ridgeia piscesae</name>
    <name type="common">Tubeworm</name>
    <dbReference type="NCBI Taxonomy" id="27915"/>
    <lineage>
        <taxon>Eukaryota</taxon>
        <taxon>Metazoa</taxon>
        <taxon>Spiralia</taxon>
        <taxon>Lophotrochozoa</taxon>
        <taxon>Annelida</taxon>
        <taxon>Polychaeta</taxon>
        <taxon>Sedentaria</taxon>
        <taxon>Canalipalpata</taxon>
        <taxon>Sabellida</taxon>
        <taxon>Siboglinidae</taxon>
        <taxon>Ridgeia</taxon>
    </lineage>
</organism>
<keyword evidence="5" id="KW-0698">rRNA processing</keyword>
<dbReference type="Pfam" id="PF01138">
    <property type="entry name" value="RNase_PH"/>
    <property type="match status" value="1"/>
</dbReference>
<gene>
    <name evidence="16" type="ORF">NP493_702g03026</name>
</gene>
<dbReference type="GO" id="GO:0000176">
    <property type="term" value="C:nuclear exosome (RNase complex)"/>
    <property type="evidence" value="ECO:0007669"/>
    <property type="project" value="TreeGrafter"/>
</dbReference>
<dbReference type="CDD" id="cd11371">
    <property type="entry name" value="RNase_PH_MTR3"/>
    <property type="match status" value="1"/>
</dbReference>
<evidence type="ECO:0000256" key="12">
    <source>
        <dbReference type="ARBA" id="ARBA00080620"/>
    </source>
</evidence>
<accession>A0AAD9KSD7</accession>
<sequence>MPVDTKRLPVPESSQSPYAFIEEHKNAANYSGGEHCDGRPAEELRPIFMETGVVNEAKGSAYIELQHTKVICAVYGPREVTRREDFSMMGQLMCELKFATFSCRKRRGHQPDKRDSEYSLLLQNALEPAIMLDKFPKARMDVFVIVLQDDGSALAAAISCASVALASAGVEMYDLVAGCSLTLSGDVKLLDPSTEDEYTSEKQTDASDTSYGAVTVGLMPSLKQISALSQEGEMTLDTANQVIQPSATPCIVTAFCPVLSCPVLSRPVPSRPAPHRTAQHRTGNCHLSAIQACMAGCQRIYPVLQKSLEKSVKARQQKQGDRGWQGGSGRRN</sequence>
<evidence type="ECO:0000256" key="10">
    <source>
        <dbReference type="ARBA" id="ARBA00062379"/>
    </source>
</evidence>
<dbReference type="GO" id="GO:0071051">
    <property type="term" value="P:poly(A)-dependent snoRNA 3'-end processing"/>
    <property type="evidence" value="ECO:0007669"/>
    <property type="project" value="TreeGrafter"/>
</dbReference>
<feature type="region of interest" description="Disordered" evidence="14">
    <location>
        <begin position="312"/>
        <end position="332"/>
    </location>
</feature>
<dbReference type="GO" id="GO:0034475">
    <property type="term" value="P:U4 snRNA 3'-end processing"/>
    <property type="evidence" value="ECO:0007669"/>
    <property type="project" value="TreeGrafter"/>
</dbReference>
<evidence type="ECO:0000256" key="6">
    <source>
        <dbReference type="ARBA" id="ARBA00022835"/>
    </source>
</evidence>
<dbReference type="GO" id="GO:0003723">
    <property type="term" value="F:RNA binding"/>
    <property type="evidence" value="ECO:0007669"/>
    <property type="project" value="UniProtKB-KW"/>
</dbReference>
<comment type="subcellular location">
    <subcellularLocation>
        <location evidence="1">Cytoplasm</location>
    </subcellularLocation>
    <subcellularLocation>
        <location evidence="2">Nucleus</location>
        <location evidence="2">Nucleolus</location>
    </subcellularLocation>
</comment>
<feature type="domain" description="Exoribonuclease phosphorolytic" evidence="15">
    <location>
        <begin position="43"/>
        <end position="171"/>
    </location>
</feature>
<dbReference type="SUPFAM" id="SSF54211">
    <property type="entry name" value="Ribosomal protein S5 domain 2-like"/>
    <property type="match status" value="1"/>
</dbReference>
<evidence type="ECO:0000256" key="13">
    <source>
        <dbReference type="ARBA" id="ARBA00083631"/>
    </source>
</evidence>
<dbReference type="Proteomes" id="UP001209878">
    <property type="component" value="Unassembled WGS sequence"/>
</dbReference>
<comment type="caution">
    <text evidence="16">The sequence shown here is derived from an EMBL/GenBank/DDBJ whole genome shotgun (WGS) entry which is preliminary data.</text>
</comment>
<keyword evidence="4" id="KW-0963">Cytoplasm</keyword>
<dbReference type="EMBL" id="JAODUO010000702">
    <property type="protein sequence ID" value="KAK2175858.1"/>
    <property type="molecule type" value="Genomic_DNA"/>
</dbReference>
<protein>
    <recommendedName>
        <fullName evidence="11">Exosome complex component MTR3</fullName>
    </recommendedName>
    <alternativeName>
        <fullName evidence="13">Exosome component 6</fullName>
    </alternativeName>
    <alternativeName>
        <fullName evidence="12">mRNA transport regulator 3 homolog</fullName>
    </alternativeName>
</protein>
<evidence type="ECO:0000256" key="8">
    <source>
        <dbReference type="ARBA" id="ARBA00023242"/>
    </source>
</evidence>
<keyword evidence="7" id="KW-0694">RNA-binding</keyword>
<dbReference type="GO" id="GO:0071028">
    <property type="term" value="P:nuclear mRNA surveillance"/>
    <property type="evidence" value="ECO:0007669"/>
    <property type="project" value="TreeGrafter"/>
</dbReference>
<evidence type="ECO:0000256" key="2">
    <source>
        <dbReference type="ARBA" id="ARBA00004604"/>
    </source>
</evidence>
<evidence type="ECO:0000256" key="5">
    <source>
        <dbReference type="ARBA" id="ARBA00022552"/>
    </source>
</evidence>
<comment type="function">
    <text evidence="9">Non-catalytic component of the RNA exosome complex which has 3'-&gt;5' exoribonuclease activity and participates in a multitude of cellular RNA processing and degradation events.</text>
</comment>
<dbReference type="SUPFAM" id="SSF55666">
    <property type="entry name" value="Ribonuclease PH domain 2-like"/>
    <property type="match status" value="1"/>
</dbReference>
<dbReference type="Gene3D" id="3.30.230.70">
    <property type="entry name" value="GHMP Kinase, N-terminal domain"/>
    <property type="match status" value="1"/>
</dbReference>
<evidence type="ECO:0000313" key="16">
    <source>
        <dbReference type="EMBL" id="KAK2175858.1"/>
    </source>
</evidence>
<dbReference type="GO" id="GO:0006364">
    <property type="term" value="P:rRNA processing"/>
    <property type="evidence" value="ECO:0007669"/>
    <property type="project" value="UniProtKB-KW"/>
</dbReference>
<evidence type="ECO:0000256" key="4">
    <source>
        <dbReference type="ARBA" id="ARBA00022490"/>
    </source>
</evidence>
<dbReference type="GO" id="GO:0000177">
    <property type="term" value="C:cytoplasmic exosome (RNase complex)"/>
    <property type="evidence" value="ECO:0007669"/>
    <property type="project" value="TreeGrafter"/>
</dbReference>
<dbReference type="InterPro" id="IPR050080">
    <property type="entry name" value="RNase_PH"/>
</dbReference>
<dbReference type="InterPro" id="IPR020568">
    <property type="entry name" value="Ribosomal_Su5_D2-typ_SF"/>
</dbReference>
<dbReference type="FunFam" id="3.30.230.70:FF:000035">
    <property type="entry name" value="Exosome complex component MTR3"/>
    <property type="match status" value="1"/>
</dbReference>
<dbReference type="GO" id="GO:0016075">
    <property type="term" value="P:rRNA catabolic process"/>
    <property type="evidence" value="ECO:0007669"/>
    <property type="project" value="TreeGrafter"/>
</dbReference>
<evidence type="ECO:0000256" key="14">
    <source>
        <dbReference type="SAM" id="MobiDB-lite"/>
    </source>
</evidence>
<dbReference type="GO" id="GO:0005730">
    <property type="term" value="C:nucleolus"/>
    <property type="evidence" value="ECO:0007669"/>
    <property type="project" value="UniProtKB-SubCell"/>
</dbReference>
<evidence type="ECO:0000256" key="3">
    <source>
        <dbReference type="ARBA" id="ARBA00006678"/>
    </source>
</evidence>
<dbReference type="PANTHER" id="PTHR11953:SF2">
    <property type="entry name" value="EXOSOME COMPLEX COMPONENT MTR3"/>
    <property type="match status" value="1"/>
</dbReference>
<evidence type="ECO:0000256" key="7">
    <source>
        <dbReference type="ARBA" id="ARBA00022884"/>
    </source>
</evidence>
<dbReference type="InterPro" id="IPR027408">
    <property type="entry name" value="PNPase/RNase_PH_dom_sf"/>
</dbReference>
<keyword evidence="6" id="KW-0271">Exosome</keyword>
<keyword evidence="17" id="KW-1185">Reference proteome</keyword>